<dbReference type="InterPro" id="IPR009400">
    <property type="entry name" value="TFIIH_TTDA/Tfb5"/>
</dbReference>
<evidence type="ECO:0000256" key="5">
    <source>
        <dbReference type="ARBA" id="ARBA00023163"/>
    </source>
</evidence>
<evidence type="ECO:0000256" key="8">
    <source>
        <dbReference type="RuleBase" id="RU368032"/>
    </source>
</evidence>
<proteinExistence type="inferred from homology"/>
<organism evidence="9 10">
    <name type="scientific">Vanrija albida</name>
    <dbReference type="NCBI Taxonomy" id="181172"/>
    <lineage>
        <taxon>Eukaryota</taxon>
        <taxon>Fungi</taxon>
        <taxon>Dikarya</taxon>
        <taxon>Basidiomycota</taxon>
        <taxon>Agaricomycotina</taxon>
        <taxon>Tremellomycetes</taxon>
        <taxon>Trichosporonales</taxon>
        <taxon>Trichosporonaceae</taxon>
        <taxon>Vanrija</taxon>
    </lineage>
</organism>
<evidence type="ECO:0000256" key="2">
    <source>
        <dbReference type="ARBA" id="ARBA00007470"/>
    </source>
</evidence>
<keyword evidence="4 8" id="KW-0805">Transcription regulation</keyword>
<accession>A0ABR3Q4V3</accession>
<keyword evidence="3 8" id="KW-0227">DNA damage</keyword>
<keyword evidence="10" id="KW-1185">Reference proteome</keyword>
<keyword evidence="5 8" id="KW-0804">Transcription</keyword>
<dbReference type="SMART" id="SM01395">
    <property type="entry name" value="Tbf5"/>
    <property type="match status" value="1"/>
</dbReference>
<comment type="similarity">
    <text evidence="2 8">Belongs to the TFB5 family.</text>
</comment>
<dbReference type="RefSeq" id="XP_069209521.1">
    <property type="nucleotide sequence ID" value="XM_069352103.1"/>
</dbReference>
<comment type="function">
    <text evidence="8">In NER, TFIIH acts by opening DNA around the lesion to allow the excision of the damaged oligonucleotide and its replacement by a new DNA fragment. In transcription, TFIIH has an essential role in transcription initiation. When the pre-initiation complex (PIC) has been established, TFIIH is required for promoter opening and promoter escape.</text>
</comment>
<comment type="caution">
    <text evidence="9">The sequence shown here is derived from an EMBL/GenBank/DDBJ whole genome shotgun (WGS) entry which is preliminary data.</text>
</comment>
<evidence type="ECO:0000256" key="6">
    <source>
        <dbReference type="ARBA" id="ARBA00023204"/>
    </source>
</evidence>
<keyword evidence="6 8" id="KW-0234">DNA repair</keyword>
<reference evidence="9 10" key="1">
    <citation type="submission" date="2023-08" db="EMBL/GenBank/DDBJ databases">
        <title>Annotated Genome Sequence of Vanrija albida AlHP1.</title>
        <authorList>
            <person name="Herzog R."/>
        </authorList>
    </citation>
    <scope>NUCLEOTIDE SEQUENCE [LARGE SCALE GENOMIC DNA]</scope>
    <source>
        <strain evidence="9 10">AlHP1</strain>
    </source>
</reference>
<dbReference type="PANTHER" id="PTHR28580:SF1">
    <property type="entry name" value="GENERAL TRANSCRIPTION FACTOR IIH SUBUNIT 5"/>
    <property type="match status" value="1"/>
</dbReference>
<dbReference type="SUPFAM" id="SSF142897">
    <property type="entry name" value="TFB5-like"/>
    <property type="match status" value="1"/>
</dbReference>
<evidence type="ECO:0000256" key="3">
    <source>
        <dbReference type="ARBA" id="ARBA00022763"/>
    </source>
</evidence>
<sequence>MSYVTDPYQVKAMTGTLITCDSAAKTILLHLDKQRDGNNKFILKDVDDTHVLVKTAHVDELKEALATELEKNTYDVPDADMR</sequence>
<gene>
    <name evidence="9" type="ORF">Q8F55_003568</name>
</gene>
<dbReference type="InterPro" id="IPR035935">
    <property type="entry name" value="TFB5-like_sf"/>
</dbReference>
<comment type="subunit">
    <text evidence="8">Component of the 7-subunit TFIIH core complex.</text>
</comment>
<dbReference type="PANTHER" id="PTHR28580">
    <property type="entry name" value="GENERAL TRANSCRIPTION FACTOR IIH SUBUNIT 5"/>
    <property type="match status" value="1"/>
</dbReference>
<dbReference type="Pfam" id="PF06331">
    <property type="entry name" value="Tfb5"/>
    <property type="match status" value="1"/>
</dbReference>
<evidence type="ECO:0000313" key="9">
    <source>
        <dbReference type="EMBL" id="KAL1409577.1"/>
    </source>
</evidence>
<protein>
    <recommendedName>
        <fullName evidence="8">General transcription and DNA repair factor IIH subunit TFB5</fullName>
    </recommendedName>
</protein>
<evidence type="ECO:0000256" key="7">
    <source>
        <dbReference type="ARBA" id="ARBA00023242"/>
    </source>
</evidence>
<keyword evidence="7 8" id="KW-0539">Nucleus</keyword>
<evidence type="ECO:0000256" key="1">
    <source>
        <dbReference type="ARBA" id="ARBA00004123"/>
    </source>
</evidence>
<dbReference type="Proteomes" id="UP001565368">
    <property type="component" value="Unassembled WGS sequence"/>
</dbReference>
<evidence type="ECO:0000256" key="4">
    <source>
        <dbReference type="ARBA" id="ARBA00023015"/>
    </source>
</evidence>
<comment type="subcellular location">
    <subcellularLocation>
        <location evidence="1 8">Nucleus</location>
    </subcellularLocation>
</comment>
<name>A0ABR3Q4V3_9TREE</name>
<dbReference type="EMBL" id="JBBXJM010000003">
    <property type="protein sequence ID" value="KAL1409577.1"/>
    <property type="molecule type" value="Genomic_DNA"/>
</dbReference>
<dbReference type="Gene3D" id="3.30.70.1220">
    <property type="entry name" value="TFB5-like"/>
    <property type="match status" value="1"/>
</dbReference>
<evidence type="ECO:0000313" key="10">
    <source>
        <dbReference type="Proteomes" id="UP001565368"/>
    </source>
</evidence>
<dbReference type="GeneID" id="95984611"/>